<reference evidence="2 3" key="1">
    <citation type="submission" date="2019-10" db="EMBL/GenBank/DDBJ databases">
        <title>Genome sequence of Phaeocystidibacter marisrubri JCM30614 (type strain).</title>
        <authorList>
            <person name="Bowman J.P."/>
        </authorList>
    </citation>
    <scope>NUCLEOTIDE SEQUENCE [LARGE SCALE GENOMIC DNA]</scope>
    <source>
        <strain evidence="2 3">JCM 30614</strain>
    </source>
</reference>
<evidence type="ECO:0000259" key="1">
    <source>
        <dbReference type="Pfam" id="PF13788"/>
    </source>
</evidence>
<comment type="caution">
    <text evidence="2">The sequence shown here is derived from an EMBL/GenBank/DDBJ whole genome shotgun (WGS) entry which is preliminary data.</text>
</comment>
<organism evidence="2 3">
    <name type="scientific">Phaeocystidibacter marisrubri</name>
    <dbReference type="NCBI Taxonomy" id="1577780"/>
    <lineage>
        <taxon>Bacteria</taxon>
        <taxon>Pseudomonadati</taxon>
        <taxon>Bacteroidota</taxon>
        <taxon>Flavobacteriia</taxon>
        <taxon>Flavobacteriales</taxon>
        <taxon>Phaeocystidibacteraceae</taxon>
        <taxon>Phaeocystidibacter</taxon>
    </lineage>
</organism>
<accession>A0A6L3ZD72</accession>
<dbReference type="EMBL" id="WBVQ01000003">
    <property type="protein sequence ID" value="KAB2815165.1"/>
    <property type="molecule type" value="Genomic_DNA"/>
</dbReference>
<gene>
    <name evidence="2" type="ORF">F8C82_13790</name>
</gene>
<feature type="domain" description="DUF4180" evidence="1">
    <location>
        <begin position="9"/>
        <end position="116"/>
    </location>
</feature>
<sequence>MNFIDHTFKGKRIAEVELDGPAISSTEEGVDLLGNLYFNGFEAVILRHDQLHPDFFELRSGLAGDILQKFSNYRMKLAIVGHFQEVKSNALRDFIKESNRTGQIAFVSSIEEGLEQLG</sequence>
<keyword evidence="3" id="KW-1185">Reference proteome</keyword>
<name>A0A6L3ZD72_9FLAO</name>
<evidence type="ECO:0000313" key="2">
    <source>
        <dbReference type="EMBL" id="KAB2815165.1"/>
    </source>
</evidence>
<protein>
    <submittedName>
        <fullName evidence="2">DUF4180 domain-containing protein</fullName>
    </submittedName>
</protein>
<dbReference type="RefSeq" id="WP_151694201.1">
    <property type="nucleotide sequence ID" value="NZ_BMGX01000001.1"/>
</dbReference>
<dbReference type="Pfam" id="PF13788">
    <property type="entry name" value="DUF4180"/>
    <property type="match status" value="1"/>
</dbReference>
<dbReference type="InterPro" id="IPR025438">
    <property type="entry name" value="DUF4180"/>
</dbReference>
<proteinExistence type="predicted"/>
<dbReference type="AlphaFoldDB" id="A0A6L3ZD72"/>
<dbReference type="Proteomes" id="UP000484164">
    <property type="component" value="Unassembled WGS sequence"/>
</dbReference>
<dbReference type="OrthoDB" id="8595425at2"/>
<evidence type="ECO:0000313" key="3">
    <source>
        <dbReference type="Proteomes" id="UP000484164"/>
    </source>
</evidence>